<dbReference type="Proteomes" id="UP000242381">
    <property type="component" value="Unassembled WGS sequence"/>
</dbReference>
<evidence type="ECO:0000256" key="1">
    <source>
        <dbReference type="SAM" id="SignalP"/>
    </source>
</evidence>
<name>A0A0A1P6N2_RHIZD</name>
<gene>
    <name evidence="2" type="ORF">BCV71DRAFT_228607</name>
</gene>
<dbReference type="AlphaFoldDB" id="A0A0A1P6N2"/>
<evidence type="ECO:0000313" key="3">
    <source>
        <dbReference type="Proteomes" id="UP000242381"/>
    </source>
</evidence>
<dbReference type="VEuPathDB" id="FungiDB:BCV72DRAFT_302560"/>
<evidence type="ECO:0000313" key="2">
    <source>
        <dbReference type="EMBL" id="ORE15637.1"/>
    </source>
</evidence>
<protein>
    <submittedName>
        <fullName evidence="2">Uncharacterized protein</fullName>
    </submittedName>
</protein>
<accession>A0A0A1P6N2</accession>
<dbReference type="EMBL" id="KV921416">
    <property type="protein sequence ID" value="ORE15637.1"/>
    <property type="molecule type" value="Genomic_DNA"/>
</dbReference>
<dbReference type="OMA" id="SVKWKHL"/>
<sequence length="118" mass="13524">MKFLYLVLTLFLIALVHAAPSGEENHDDFDIIFYGKPYYQDQVGEIHGSVAPGEGAGSKRGNMTVASYETQKWLQVTLYDDYYYKGNHITFLGPRKNIKPPFHVRSVKWKSLKNDLPK</sequence>
<reference evidence="2 3" key="1">
    <citation type="journal article" date="2016" name="Proc. Natl. Acad. Sci. U.S.A.">
        <title>Lipid metabolic changes in an early divergent fungus govern the establishment of a mutualistic symbiosis with endobacteria.</title>
        <authorList>
            <person name="Lastovetsky O.A."/>
            <person name="Gaspar M.L."/>
            <person name="Mondo S.J."/>
            <person name="LaButti K.M."/>
            <person name="Sandor L."/>
            <person name="Grigoriev I.V."/>
            <person name="Henry S.A."/>
            <person name="Pawlowska T.E."/>
        </authorList>
    </citation>
    <scope>NUCLEOTIDE SEQUENCE [LARGE SCALE GENOMIC DNA]</scope>
    <source>
        <strain evidence="2 3">ATCC 11559</strain>
    </source>
</reference>
<keyword evidence="1" id="KW-0732">Signal</keyword>
<feature type="chain" id="PRO_5030003957" evidence="1">
    <location>
        <begin position="19"/>
        <end position="118"/>
    </location>
</feature>
<feature type="signal peptide" evidence="1">
    <location>
        <begin position="1"/>
        <end position="18"/>
    </location>
</feature>
<organism evidence="2 3">
    <name type="scientific">Rhizopus microsporus</name>
    <dbReference type="NCBI Taxonomy" id="58291"/>
    <lineage>
        <taxon>Eukaryota</taxon>
        <taxon>Fungi</taxon>
        <taxon>Fungi incertae sedis</taxon>
        <taxon>Mucoromycota</taxon>
        <taxon>Mucoromycotina</taxon>
        <taxon>Mucoromycetes</taxon>
        <taxon>Mucorales</taxon>
        <taxon>Mucorineae</taxon>
        <taxon>Rhizopodaceae</taxon>
        <taxon>Rhizopus</taxon>
    </lineage>
</organism>
<proteinExistence type="predicted"/>